<dbReference type="RefSeq" id="XP_002541342.1">
    <property type="nucleotide sequence ID" value="XM_002541296.1"/>
</dbReference>
<dbReference type="OMA" id="HYVSVEW"/>
<name>C4JEV6_UNCRE</name>
<dbReference type="Gene3D" id="3.40.50.10190">
    <property type="entry name" value="BRCT domain"/>
    <property type="match status" value="1"/>
</dbReference>
<sequence length="211" mass="23245">MPRHQSTISPSIRNIVSKPSPANLDQFDPWNSSSTGHQRSENPYSGTGWRETRMQKLSMQLGKGDSSCGAGRGEWKWVTPGEREEEEEEKRKADRSGDIRSFFGVKKKKMLVDNGANISIYLGRRTVTHVILGRPNSPKLKESGTIGAGGGLALGKLQREIQRVGGQGVKFVGVEWVLESIKTGRRLPEARFATLHMASGKQRSVLADFGV</sequence>
<evidence type="ECO:0000256" key="1">
    <source>
        <dbReference type="SAM" id="MobiDB-lite"/>
    </source>
</evidence>
<dbReference type="OrthoDB" id="427711at2759"/>
<dbReference type="KEGG" id="ure:UREG_00856"/>
<dbReference type="PROSITE" id="PS50172">
    <property type="entry name" value="BRCT"/>
    <property type="match status" value="1"/>
</dbReference>
<feature type="region of interest" description="Disordered" evidence="1">
    <location>
        <begin position="1"/>
        <end position="95"/>
    </location>
</feature>
<dbReference type="AlphaFoldDB" id="C4JEV6"/>
<organism evidence="3 4">
    <name type="scientific">Uncinocarpus reesii (strain UAMH 1704)</name>
    <dbReference type="NCBI Taxonomy" id="336963"/>
    <lineage>
        <taxon>Eukaryota</taxon>
        <taxon>Fungi</taxon>
        <taxon>Dikarya</taxon>
        <taxon>Ascomycota</taxon>
        <taxon>Pezizomycotina</taxon>
        <taxon>Eurotiomycetes</taxon>
        <taxon>Eurotiomycetidae</taxon>
        <taxon>Onygenales</taxon>
        <taxon>Onygenaceae</taxon>
        <taxon>Uncinocarpus</taxon>
    </lineage>
</organism>
<dbReference type="InParanoid" id="C4JEV6"/>
<dbReference type="GeneID" id="8437655"/>
<accession>C4JEV6</accession>
<gene>
    <name evidence="3" type="ORF">UREG_00856</name>
</gene>
<dbReference type="InterPro" id="IPR001357">
    <property type="entry name" value="BRCT_dom"/>
</dbReference>
<evidence type="ECO:0000313" key="4">
    <source>
        <dbReference type="Proteomes" id="UP000002058"/>
    </source>
</evidence>
<evidence type="ECO:0000313" key="3">
    <source>
        <dbReference type="EMBL" id="EEP76009.1"/>
    </source>
</evidence>
<feature type="compositionally biased region" description="Polar residues" evidence="1">
    <location>
        <begin position="29"/>
        <end position="45"/>
    </location>
</feature>
<dbReference type="SUPFAM" id="SSF52113">
    <property type="entry name" value="BRCT domain"/>
    <property type="match status" value="1"/>
</dbReference>
<dbReference type="VEuPathDB" id="FungiDB:UREG_00856"/>
<feature type="compositionally biased region" description="Polar residues" evidence="1">
    <location>
        <begin position="1"/>
        <end position="14"/>
    </location>
</feature>
<dbReference type="Proteomes" id="UP000002058">
    <property type="component" value="Unassembled WGS sequence"/>
</dbReference>
<protein>
    <recommendedName>
        <fullName evidence="2">BRCT domain-containing protein</fullName>
    </recommendedName>
</protein>
<dbReference type="eggNOG" id="ENOG502SKU0">
    <property type="taxonomic scope" value="Eukaryota"/>
</dbReference>
<reference evidence="4" key="1">
    <citation type="journal article" date="2009" name="Genome Res.">
        <title>Comparative genomic analyses of the human fungal pathogens Coccidioides and their relatives.</title>
        <authorList>
            <person name="Sharpton T.J."/>
            <person name="Stajich J.E."/>
            <person name="Rounsley S.D."/>
            <person name="Gardner M.J."/>
            <person name="Wortman J.R."/>
            <person name="Jordar V.S."/>
            <person name="Maiti R."/>
            <person name="Kodira C.D."/>
            <person name="Neafsey D.E."/>
            <person name="Zeng Q."/>
            <person name="Hung C.-Y."/>
            <person name="McMahan C."/>
            <person name="Muszewska A."/>
            <person name="Grynberg M."/>
            <person name="Mandel M.A."/>
            <person name="Kellner E.M."/>
            <person name="Barker B.M."/>
            <person name="Galgiani J.N."/>
            <person name="Orbach M.J."/>
            <person name="Kirkland T.N."/>
            <person name="Cole G.T."/>
            <person name="Henn M.R."/>
            <person name="Birren B.W."/>
            <person name="Taylor J.W."/>
        </authorList>
    </citation>
    <scope>NUCLEOTIDE SEQUENCE [LARGE SCALE GENOMIC DNA]</scope>
    <source>
        <strain evidence="4">UAMH 1704</strain>
    </source>
</reference>
<proteinExistence type="predicted"/>
<evidence type="ECO:0000259" key="2">
    <source>
        <dbReference type="PROSITE" id="PS50172"/>
    </source>
</evidence>
<feature type="domain" description="BRCT" evidence="2">
    <location>
        <begin position="108"/>
        <end position="194"/>
    </location>
</feature>
<dbReference type="HOGENOM" id="CLU_054245_0_0_1"/>
<keyword evidence="4" id="KW-1185">Reference proteome</keyword>
<dbReference type="InterPro" id="IPR036420">
    <property type="entry name" value="BRCT_dom_sf"/>
</dbReference>
<dbReference type="EMBL" id="CH476615">
    <property type="protein sequence ID" value="EEP76009.1"/>
    <property type="molecule type" value="Genomic_DNA"/>
</dbReference>